<dbReference type="EMBL" id="HBFB01023010">
    <property type="protein sequence ID" value="CAD8686628.1"/>
    <property type="molecule type" value="Transcribed_RNA"/>
</dbReference>
<name>A0A7S0RT70_9CHLO</name>
<organism evidence="1">
    <name type="scientific">Chlamydomonas leiostraca</name>
    <dbReference type="NCBI Taxonomy" id="1034604"/>
    <lineage>
        <taxon>Eukaryota</taxon>
        <taxon>Viridiplantae</taxon>
        <taxon>Chlorophyta</taxon>
        <taxon>core chlorophytes</taxon>
        <taxon>Chlorophyceae</taxon>
        <taxon>CS clade</taxon>
        <taxon>Chlamydomonadales</taxon>
        <taxon>Chlamydomonadaceae</taxon>
        <taxon>Chlamydomonas</taxon>
    </lineage>
</organism>
<accession>A0A7S0RT70</accession>
<protein>
    <submittedName>
        <fullName evidence="1">Uncharacterized protein</fullName>
    </submittedName>
</protein>
<proteinExistence type="predicted"/>
<reference evidence="1" key="1">
    <citation type="submission" date="2021-01" db="EMBL/GenBank/DDBJ databases">
        <authorList>
            <person name="Corre E."/>
            <person name="Pelletier E."/>
            <person name="Niang G."/>
            <person name="Scheremetjew M."/>
            <person name="Finn R."/>
            <person name="Kale V."/>
            <person name="Holt S."/>
            <person name="Cochrane G."/>
            <person name="Meng A."/>
            <person name="Brown T."/>
            <person name="Cohen L."/>
        </authorList>
    </citation>
    <scope>NUCLEOTIDE SEQUENCE</scope>
    <source>
        <strain evidence="1">SAG 11-49</strain>
    </source>
</reference>
<evidence type="ECO:0000313" key="1">
    <source>
        <dbReference type="EMBL" id="CAD8686628.1"/>
    </source>
</evidence>
<gene>
    <name evidence="1" type="ORF">CLEI1391_LOCUS13008</name>
</gene>
<sequence length="540" mass="57931">MPLQDTITAMASFDLFLATLQRDTTLHQDLLSFVAQPWVDRPWFKINTHPAVAALFTDPARAPALGELSDVVTAVDRSLTEDQVKWFTKYLKDVSTAPVIYTGMTNLSARVFDYALLDAIDRTVDAAITPQRVDKVLAALKAALAAEVPASVVAQTPEGGNPVVQGTFAGFQAFWSKARRAKYLGVYDAIQTDEHYARVGKFMHQMLPFSSTESLTGLFNTLDAALPTPRLERLAKVMGSFLGGDWGLMIATRMDAALPASRIESLLAAIDQAADEERFTRLPGVLDALAEAITPPRVERAFQALEMLVSERRRAGYAALIDNATADPARCERYAAALERLLTPRTAGGMMDLAAVLFAQPGRLTKVARAMDDEWGDTDKLATWLDAVDLVNLGSDRTGAKLLAVADLATTTRPGCPSGVGLPNLWSALELAAADHRMEALGAALDRASLADIDAAADALASLPGMVRLLDALLPTDAALRLLRGLDTVMGEAWARKELESMIDVALGEEGGATAVLGSAGRIMWAVHGAMFNELLGGKK</sequence>
<dbReference type="AlphaFoldDB" id="A0A7S0RT70"/>